<comment type="similarity">
    <text evidence="1">Belongs to the carbohydrate kinase PfkB family.</text>
</comment>
<dbReference type="Pfam" id="PF00294">
    <property type="entry name" value="PfkB"/>
    <property type="match status" value="1"/>
</dbReference>
<evidence type="ECO:0000256" key="3">
    <source>
        <dbReference type="ARBA" id="ARBA00022777"/>
    </source>
</evidence>
<dbReference type="PROSITE" id="PS00584">
    <property type="entry name" value="PFKB_KINASES_2"/>
    <property type="match status" value="1"/>
</dbReference>
<accession>A0ABX5LL95</accession>
<dbReference type="InterPro" id="IPR029056">
    <property type="entry name" value="Ribokinase-like"/>
</dbReference>
<keyword evidence="3" id="KW-0418">Kinase</keyword>
<comment type="caution">
    <text evidence="5">The sequence shown here is derived from an EMBL/GenBank/DDBJ whole genome shotgun (WGS) entry which is preliminary data.</text>
</comment>
<keyword evidence="6" id="KW-1185">Reference proteome</keyword>
<feature type="domain" description="Carbohydrate kinase PfkB" evidence="4">
    <location>
        <begin position="19"/>
        <end position="293"/>
    </location>
</feature>
<name>A0ABX5LL95_9BACT</name>
<sequence>MKYLIGIGEILFDCLPSGKKLGGAPANFAYHATQCGRNGCVVSAIGNDNLGDEIVRILDNVQMRHQLERVNYPTGTVQISLSKGGIPQYEICEGVAYDNIPYTKELANLAKNAEAVCFGTLAQRSPVSRATIQKFLDDACDALRVFDINLRENWYSKEVIVSSLARANILKINDEELNIVAPMLLENDEALALRGTHLAADRKCTTEICRRLISKFGLQMLILTCGAEGSFVFSANEISEKKTPKVKVVDTVGAGDSFTAAFISQILNGKSIAEAHERAVEVSAYVCTQHGAMPKYVI</sequence>
<dbReference type="EMBL" id="QGHD01000054">
    <property type="protein sequence ID" value="PWK84385.1"/>
    <property type="molecule type" value="Genomic_DNA"/>
</dbReference>
<gene>
    <name evidence="5" type="ORF">B0H50_1543</name>
</gene>
<evidence type="ECO:0000256" key="1">
    <source>
        <dbReference type="ARBA" id="ARBA00010688"/>
    </source>
</evidence>
<dbReference type="PANTHER" id="PTHR43085">
    <property type="entry name" value="HEXOKINASE FAMILY MEMBER"/>
    <property type="match status" value="1"/>
</dbReference>
<dbReference type="InterPro" id="IPR011611">
    <property type="entry name" value="PfkB_dom"/>
</dbReference>
<protein>
    <submittedName>
        <fullName evidence="5">Fructokinase</fullName>
    </submittedName>
</protein>
<evidence type="ECO:0000259" key="4">
    <source>
        <dbReference type="Pfam" id="PF00294"/>
    </source>
</evidence>
<evidence type="ECO:0000256" key="2">
    <source>
        <dbReference type="ARBA" id="ARBA00022679"/>
    </source>
</evidence>
<dbReference type="CDD" id="cd01167">
    <property type="entry name" value="bac_FRK"/>
    <property type="match status" value="1"/>
</dbReference>
<dbReference type="PANTHER" id="PTHR43085:SF57">
    <property type="entry name" value="CARBOHYDRATE KINASE PFKB DOMAIN-CONTAINING PROTEIN"/>
    <property type="match status" value="1"/>
</dbReference>
<dbReference type="InterPro" id="IPR050306">
    <property type="entry name" value="PfkB_Carbo_kinase"/>
</dbReference>
<proteinExistence type="inferred from homology"/>
<organism evidence="5 6">
    <name type="scientific">Hallerella porci</name>
    <dbReference type="NCBI Taxonomy" id="1945871"/>
    <lineage>
        <taxon>Bacteria</taxon>
        <taxon>Pseudomonadati</taxon>
        <taxon>Fibrobacterota</taxon>
        <taxon>Fibrobacteria</taxon>
        <taxon>Fibrobacterales</taxon>
        <taxon>Fibrobacteraceae</taxon>
        <taxon>Hallerella</taxon>
    </lineage>
</organism>
<reference evidence="5 6" key="1">
    <citation type="submission" date="2018-05" db="EMBL/GenBank/DDBJ databases">
        <title>Animal gut microbial communities from fecal samples from Wisconsin, USA.</title>
        <authorList>
            <person name="Neumann A."/>
        </authorList>
    </citation>
    <scope>NUCLEOTIDE SEQUENCE [LARGE SCALE GENOMIC DNA]</scope>
    <source>
        <strain evidence="5 6">UWS4</strain>
    </source>
</reference>
<dbReference type="Gene3D" id="3.40.1190.20">
    <property type="match status" value="1"/>
</dbReference>
<evidence type="ECO:0000313" key="6">
    <source>
        <dbReference type="Proteomes" id="UP000245523"/>
    </source>
</evidence>
<dbReference type="InterPro" id="IPR002173">
    <property type="entry name" value="Carboh/pur_kinase_PfkB_CS"/>
</dbReference>
<keyword evidence="2" id="KW-0808">Transferase</keyword>
<dbReference type="RefSeq" id="WP_106197340.1">
    <property type="nucleotide sequence ID" value="NZ_QGHD01000054.1"/>
</dbReference>
<evidence type="ECO:0000313" key="5">
    <source>
        <dbReference type="EMBL" id="PWK84385.1"/>
    </source>
</evidence>
<dbReference type="SUPFAM" id="SSF53613">
    <property type="entry name" value="Ribokinase-like"/>
    <property type="match status" value="1"/>
</dbReference>
<dbReference type="Proteomes" id="UP000245523">
    <property type="component" value="Unassembled WGS sequence"/>
</dbReference>